<feature type="transmembrane region" description="Helical" evidence="7">
    <location>
        <begin position="124"/>
        <end position="144"/>
    </location>
</feature>
<evidence type="ECO:0000256" key="7">
    <source>
        <dbReference type="SAM" id="Phobius"/>
    </source>
</evidence>
<feature type="transmembrane region" description="Helical" evidence="7">
    <location>
        <begin position="196"/>
        <end position="225"/>
    </location>
</feature>
<proteinExistence type="inferred from homology"/>
<feature type="transmembrane region" description="Helical" evidence="7">
    <location>
        <begin position="416"/>
        <end position="435"/>
    </location>
</feature>
<organism evidence="8 9">
    <name type="scientific">Priapulus caudatus</name>
    <name type="common">Priapulid worm</name>
    <dbReference type="NCBI Taxonomy" id="37621"/>
    <lineage>
        <taxon>Eukaryota</taxon>
        <taxon>Metazoa</taxon>
        <taxon>Ecdysozoa</taxon>
        <taxon>Scalidophora</taxon>
        <taxon>Priapulida</taxon>
        <taxon>Priapulimorpha</taxon>
        <taxon>Priapulimorphida</taxon>
        <taxon>Priapulidae</taxon>
        <taxon>Priapulus</taxon>
    </lineage>
</organism>
<evidence type="ECO:0000313" key="9">
    <source>
        <dbReference type="RefSeq" id="XP_014671537.1"/>
    </source>
</evidence>
<evidence type="ECO:0000313" key="8">
    <source>
        <dbReference type="Proteomes" id="UP000695022"/>
    </source>
</evidence>
<evidence type="ECO:0000256" key="6">
    <source>
        <dbReference type="SAM" id="MobiDB-lite"/>
    </source>
</evidence>
<accession>A0ABM1EH66</accession>
<dbReference type="Proteomes" id="UP000695022">
    <property type="component" value="Unplaced"/>
</dbReference>
<comment type="subcellular location">
    <subcellularLocation>
        <location evidence="1">Membrane</location>
        <topology evidence="1">Multi-pass membrane protein</topology>
    </subcellularLocation>
</comment>
<sequence length="677" mass="75339">MGKCCRAQISCCCGSMAASLCCKGCPAVRESTSTRVMYTLQFVLCGAIACLMITDHAQKWLQDNLSFFNSVCLALRAGPNCTRLIGYMAVYRVCFAIVVYFILLFLFTLGVTTSRSWRANVHNGLWLIKYILLCVLVAGIFIVPSPYAEIIIQVWMWVGVVGAVIFIAIQMVLLVDFAHSLNDRIVRKMQHGGSRCCWFSLIVVMALVLYGICVISVVLLFSFYTNLKGCFINKLFICINSGLCFVLSLASVLPCVAKSTGDPRSGLLQGALISAYIMYLTWAALSSEPLPPSEEKRVALMRLVDDPLVAYQHGLDLNFDNDIYNLDSTCGPPESTWLDKTGIAYIGIMIMLAMSIYQSIRTASQSHRLGITVNASPEENSNCCCVSSSADDLAVSGERGGQKVTRNEILGTTYSYSWFHFVYALAALYLMMQLTNWFSPHKANIYTFGRDWSTVWVRMASSWLCFIIYMWTLVSPSCCPERNICEMPHHRLSDCNVGLVDHEGSNQSNGGDKQNVKRKRKKSNSKSDNTVPPEQHEMLRESDVEAGASATKDKKKRQRLSTQMSQVSSTEEATARVEVTDEMQYQATPDKLSKQMNKPKKEKEPKTPMKKGKSKSPQKNAKSPKGKSPSNPTVSRPSDIVVDIPADDIESEPLEQQTDVKVGKKKNKNMRKKASKP</sequence>
<feature type="transmembrane region" description="Helical" evidence="7">
    <location>
        <begin position="231"/>
        <end position="253"/>
    </location>
</feature>
<dbReference type="RefSeq" id="XP_014671537.1">
    <property type="nucleotide sequence ID" value="XM_014816051.1"/>
</dbReference>
<dbReference type="Pfam" id="PF03348">
    <property type="entry name" value="Serinc"/>
    <property type="match status" value="1"/>
</dbReference>
<dbReference type="PANTHER" id="PTHR10383:SF9">
    <property type="entry name" value="SERINE INCORPORATOR, ISOFORM F"/>
    <property type="match status" value="1"/>
</dbReference>
<keyword evidence="8" id="KW-1185">Reference proteome</keyword>
<feature type="transmembrane region" description="Helical" evidence="7">
    <location>
        <begin position="265"/>
        <end position="285"/>
    </location>
</feature>
<dbReference type="GeneID" id="106812221"/>
<feature type="region of interest" description="Disordered" evidence="6">
    <location>
        <begin position="503"/>
        <end position="677"/>
    </location>
</feature>
<feature type="compositionally biased region" description="Polar residues" evidence="6">
    <location>
        <begin position="560"/>
        <end position="572"/>
    </location>
</feature>
<feature type="transmembrane region" description="Helical" evidence="7">
    <location>
        <begin position="36"/>
        <end position="54"/>
    </location>
</feature>
<keyword evidence="5 7" id="KW-0472">Membrane</keyword>
<evidence type="ECO:0000256" key="3">
    <source>
        <dbReference type="ARBA" id="ARBA00022692"/>
    </source>
</evidence>
<feature type="compositionally biased region" description="Basic residues" evidence="6">
    <location>
        <begin position="663"/>
        <end position="677"/>
    </location>
</feature>
<feature type="transmembrane region" description="Helical" evidence="7">
    <location>
        <begin position="89"/>
        <end position="112"/>
    </location>
</feature>
<protein>
    <submittedName>
        <fullName evidence="9">Serine incorporator 5-like</fullName>
    </submittedName>
</protein>
<feature type="transmembrane region" description="Helical" evidence="7">
    <location>
        <begin position="150"/>
        <end position="175"/>
    </location>
</feature>
<feature type="transmembrane region" description="Helical" evidence="7">
    <location>
        <begin position="342"/>
        <end position="360"/>
    </location>
</feature>
<feature type="transmembrane region" description="Helical" evidence="7">
    <location>
        <begin position="455"/>
        <end position="474"/>
    </location>
</feature>
<reference evidence="9" key="1">
    <citation type="submission" date="2025-08" db="UniProtKB">
        <authorList>
            <consortium name="RefSeq"/>
        </authorList>
    </citation>
    <scope>IDENTIFICATION</scope>
</reference>
<dbReference type="PANTHER" id="PTHR10383">
    <property type="entry name" value="SERINE INCORPORATOR"/>
    <property type="match status" value="1"/>
</dbReference>
<evidence type="ECO:0000256" key="5">
    <source>
        <dbReference type="ARBA" id="ARBA00023136"/>
    </source>
</evidence>
<evidence type="ECO:0000256" key="1">
    <source>
        <dbReference type="ARBA" id="ARBA00004141"/>
    </source>
</evidence>
<evidence type="ECO:0000256" key="2">
    <source>
        <dbReference type="ARBA" id="ARBA00006665"/>
    </source>
</evidence>
<name>A0ABM1EH66_PRICU</name>
<dbReference type="InterPro" id="IPR005016">
    <property type="entry name" value="TDE1/TMS"/>
</dbReference>
<keyword evidence="4 7" id="KW-1133">Transmembrane helix</keyword>
<evidence type="ECO:0000256" key="4">
    <source>
        <dbReference type="ARBA" id="ARBA00022989"/>
    </source>
</evidence>
<feature type="compositionally biased region" description="Basic and acidic residues" evidence="6">
    <location>
        <begin position="534"/>
        <end position="543"/>
    </location>
</feature>
<gene>
    <name evidence="9" type="primary">LOC106812221</name>
</gene>
<comment type="similarity">
    <text evidence="2">Belongs to the TDE1 family.</text>
</comment>
<keyword evidence="3 7" id="KW-0812">Transmembrane</keyword>